<dbReference type="InterPro" id="IPR022417">
    <property type="entry name" value="Porphobilin_deaminase_N"/>
</dbReference>
<dbReference type="InterPro" id="IPR036803">
    <property type="entry name" value="Porphobilinogen_deaminase_C_sf"/>
</dbReference>
<proteinExistence type="inferred from homology"/>
<gene>
    <name evidence="8" type="primary">hemC</name>
    <name evidence="11" type="ordered locus">Desti_2597</name>
</gene>
<dbReference type="Proteomes" id="UP000006055">
    <property type="component" value="Chromosome"/>
</dbReference>
<dbReference type="CDD" id="cd13646">
    <property type="entry name" value="PBP2_EcHMBS_like"/>
    <property type="match status" value="1"/>
</dbReference>
<comment type="cofactor">
    <cofactor evidence="8">
        <name>dipyrromethane</name>
        <dbReference type="ChEBI" id="CHEBI:60342"/>
    </cofactor>
    <text evidence="8">Binds 1 dipyrromethane group covalently.</text>
</comment>
<dbReference type="EMBL" id="CP003360">
    <property type="protein sequence ID" value="AFM25277.1"/>
    <property type="molecule type" value="Genomic_DNA"/>
</dbReference>
<sequence length="318" mass="34494">MKKKLTIGTRGSALALWQARYVASVIEERDPAIQVELKIIKTRGDKILDAPLALIGGKGLFTKEIEDALLERSVDLAVHSMKDVPTELPDGLRIAAVMEREDPRDVFISANGQDLEKLPQGSRIGTSSLRRKAFLLNRFPGLDIISIRGNVDTRLRKIETEHLAGIILAAAGVLRLGFQQRITSFLDTGFMIPAIGQGALAIETRMNDPEVESVVRSLNHADTELCVRIERAFLLRMGGGCQVPMAAHCTKKDGAVHVNAAVVHPDGSPLLKETFSGKVENGSIGVELADTLIQRGADAILKTVLSDDWEPGPAMDIV</sequence>
<dbReference type="GO" id="GO:0006782">
    <property type="term" value="P:protoporphyrinogen IX biosynthetic process"/>
    <property type="evidence" value="ECO:0007669"/>
    <property type="project" value="UniProtKB-UniRule"/>
</dbReference>
<evidence type="ECO:0000256" key="3">
    <source>
        <dbReference type="ARBA" id="ARBA00005638"/>
    </source>
</evidence>
<comment type="similarity">
    <text evidence="3 8">Belongs to the HMBS family.</text>
</comment>
<dbReference type="EC" id="2.5.1.61" evidence="8"/>
<feature type="domain" description="Porphobilinogen deaminase C-terminal" evidence="10">
    <location>
        <begin position="225"/>
        <end position="293"/>
    </location>
</feature>
<evidence type="ECO:0000313" key="11">
    <source>
        <dbReference type="EMBL" id="AFM25277.1"/>
    </source>
</evidence>
<dbReference type="PANTHER" id="PTHR11557:SF0">
    <property type="entry name" value="PORPHOBILINOGEN DEAMINASE"/>
    <property type="match status" value="1"/>
</dbReference>
<dbReference type="UniPathway" id="UPA00251">
    <property type="reaction ID" value="UER00319"/>
</dbReference>
<accession>I4C6T6</accession>
<dbReference type="InterPro" id="IPR022418">
    <property type="entry name" value="Porphobilinogen_deaminase_C"/>
</dbReference>
<dbReference type="Pfam" id="PF01379">
    <property type="entry name" value="Porphobil_deam"/>
    <property type="match status" value="1"/>
</dbReference>
<comment type="catalytic activity">
    <reaction evidence="7 8">
        <text>4 porphobilinogen + H2O = hydroxymethylbilane + 4 NH4(+)</text>
        <dbReference type="Rhea" id="RHEA:13185"/>
        <dbReference type="ChEBI" id="CHEBI:15377"/>
        <dbReference type="ChEBI" id="CHEBI:28938"/>
        <dbReference type="ChEBI" id="CHEBI:57845"/>
        <dbReference type="ChEBI" id="CHEBI:58126"/>
        <dbReference type="EC" id="2.5.1.61"/>
    </reaction>
</comment>
<comment type="function">
    <text evidence="1 8">Tetrapolymerization of the monopyrrole PBG into the hydroxymethylbilane pre-uroporphyrinogen in several discrete steps.</text>
</comment>
<comment type="subunit">
    <text evidence="4 8">Monomer.</text>
</comment>
<evidence type="ECO:0000313" key="12">
    <source>
        <dbReference type="Proteomes" id="UP000006055"/>
    </source>
</evidence>
<evidence type="ECO:0000256" key="5">
    <source>
        <dbReference type="ARBA" id="ARBA00022679"/>
    </source>
</evidence>
<feature type="domain" description="Porphobilinogen deaminase N-terminal" evidence="9">
    <location>
        <begin position="5"/>
        <end position="212"/>
    </location>
</feature>
<evidence type="ECO:0000259" key="9">
    <source>
        <dbReference type="Pfam" id="PF01379"/>
    </source>
</evidence>
<dbReference type="eggNOG" id="COG0181">
    <property type="taxonomic scope" value="Bacteria"/>
</dbReference>
<evidence type="ECO:0000259" key="10">
    <source>
        <dbReference type="Pfam" id="PF03900"/>
    </source>
</evidence>
<evidence type="ECO:0000256" key="4">
    <source>
        <dbReference type="ARBA" id="ARBA00011245"/>
    </source>
</evidence>
<dbReference type="NCBIfam" id="TIGR00212">
    <property type="entry name" value="hemC"/>
    <property type="match status" value="1"/>
</dbReference>
<dbReference type="FunFam" id="3.40.190.10:FF:000004">
    <property type="entry name" value="Porphobilinogen deaminase"/>
    <property type="match status" value="1"/>
</dbReference>
<dbReference type="GO" id="GO:0004418">
    <property type="term" value="F:hydroxymethylbilane synthase activity"/>
    <property type="evidence" value="ECO:0007669"/>
    <property type="project" value="UniProtKB-UniRule"/>
</dbReference>
<comment type="pathway">
    <text evidence="2 8">Porphyrin-containing compound metabolism; protoporphyrin-IX biosynthesis; coproporphyrinogen-III from 5-aminolevulinate: step 2/4.</text>
</comment>
<dbReference type="HOGENOM" id="CLU_019704_0_2_7"/>
<evidence type="ECO:0000256" key="2">
    <source>
        <dbReference type="ARBA" id="ARBA00004735"/>
    </source>
</evidence>
<dbReference type="PIRSF" id="PIRSF001438">
    <property type="entry name" value="4pyrrol_synth_OHMeBilane_synth"/>
    <property type="match status" value="1"/>
</dbReference>
<keyword evidence="5 8" id="KW-0808">Transferase</keyword>
<organism evidence="11 12">
    <name type="scientific">Desulfomonile tiedjei (strain ATCC 49306 / DSM 6799 / DCB-1)</name>
    <dbReference type="NCBI Taxonomy" id="706587"/>
    <lineage>
        <taxon>Bacteria</taxon>
        <taxon>Pseudomonadati</taxon>
        <taxon>Thermodesulfobacteriota</taxon>
        <taxon>Desulfomonilia</taxon>
        <taxon>Desulfomonilales</taxon>
        <taxon>Desulfomonilaceae</taxon>
        <taxon>Desulfomonile</taxon>
    </lineage>
</organism>
<dbReference type="SUPFAM" id="SSF53850">
    <property type="entry name" value="Periplasmic binding protein-like II"/>
    <property type="match status" value="1"/>
</dbReference>
<evidence type="ECO:0000256" key="1">
    <source>
        <dbReference type="ARBA" id="ARBA00002869"/>
    </source>
</evidence>
<dbReference type="Gene3D" id="3.30.160.40">
    <property type="entry name" value="Porphobilinogen deaminase, C-terminal domain"/>
    <property type="match status" value="1"/>
</dbReference>
<dbReference type="OrthoDB" id="9810298at2"/>
<dbReference type="InterPro" id="IPR000860">
    <property type="entry name" value="HemC"/>
</dbReference>
<dbReference type="PROSITE" id="PS00533">
    <property type="entry name" value="PORPHOBILINOGEN_DEAM"/>
    <property type="match status" value="1"/>
</dbReference>
<evidence type="ECO:0000256" key="6">
    <source>
        <dbReference type="ARBA" id="ARBA00023244"/>
    </source>
</evidence>
<dbReference type="PRINTS" id="PR00151">
    <property type="entry name" value="PORPHBDMNASE"/>
</dbReference>
<dbReference type="FunFam" id="3.40.190.10:FF:000005">
    <property type="entry name" value="Porphobilinogen deaminase"/>
    <property type="match status" value="1"/>
</dbReference>
<dbReference type="Gene3D" id="3.40.190.10">
    <property type="entry name" value="Periplasmic binding protein-like II"/>
    <property type="match status" value="2"/>
</dbReference>
<keyword evidence="12" id="KW-1185">Reference proteome</keyword>
<evidence type="ECO:0000256" key="7">
    <source>
        <dbReference type="ARBA" id="ARBA00048169"/>
    </source>
</evidence>
<name>I4C6T6_DESTA</name>
<dbReference type="GO" id="GO:0005737">
    <property type="term" value="C:cytoplasm"/>
    <property type="evidence" value="ECO:0007669"/>
    <property type="project" value="UniProtKB-UniRule"/>
</dbReference>
<dbReference type="InterPro" id="IPR022419">
    <property type="entry name" value="Porphobilin_deaminase_cofac_BS"/>
</dbReference>
<protein>
    <recommendedName>
        <fullName evidence="8">Porphobilinogen deaminase</fullName>
        <shortName evidence="8">PBG</shortName>
        <ecNumber evidence="8">2.5.1.61</ecNumber>
    </recommendedName>
    <alternativeName>
        <fullName evidence="8">Hydroxymethylbilane synthase</fullName>
        <shortName evidence="8">HMBS</shortName>
    </alternativeName>
    <alternativeName>
        <fullName evidence="8">Pre-uroporphyrinogen synthase</fullName>
    </alternativeName>
</protein>
<dbReference type="SUPFAM" id="SSF54782">
    <property type="entry name" value="Porphobilinogen deaminase (hydroxymethylbilane synthase), C-terminal domain"/>
    <property type="match status" value="1"/>
</dbReference>
<reference evidence="12" key="1">
    <citation type="submission" date="2012-06" db="EMBL/GenBank/DDBJ databases">
        <title>Complete sequence of chromosome of Desulfomonile tiedjei DSM 6799.</title>
        <authorList>
            <person name="Lucas S."/>
            <person name="Copeland A."/>
            <person name="Lapidus A."/>
            <person name="Glavina del Rio T."/>
            <person name="Dalin E."/>
            <person name="Tice H."/>
            <person name="Bruce D."/>
            <person name="Goodwin L."/>
            <person name="Pitluck S."/>
            <person name="Peters L."/>
            <person name="Ovchinnikova G."/>
            <person name="Zeytun A."/>
            <person name="Lu M."/>
            <person name="Kyrpides N."/>
            <person name="Mavromatis K."/>
            <person name="Ivanova N."/>
            <person name="Brettin T."/>
            <person name="Detter J.C."/>
            <person name="Han C."/>
            <person name="Larimer F."/>
            <person name="Land M."/>
            <person name="Hauser L."/>
            <person name="Markowitz V."/>
            <person name="Cheng J.-F."/>
            <person name="Hugenholtz P."/>
            <person name="Woyke T."/>
            <person name="Wu D."/>
            <person name="Spring S."/>
            <person name="Schroeder M."/>
            <person name="Brambilla E."/>
            <person name="Klenk H.-P."/>
            <person name="Eisen J.A."/>
        </authorList>
    </citation>
    <scope>NUCLEOTIDE SEQUENCE [LARGE SCALE GENOMIC DNA]</scope>
    <source>
        <strain evidence="12">ATCC 49306 / DSM 6799 / DCB-1</strain>
    </source>
</reference>
<dbReference type="Pfam" id="PF03900">
    <property type="entry name" value="Porphobil_deamC"/>
    <property type="match status" value="1"/>
</dbReference>
<dbReference type="PANTHER" id="PTHR11557">
    <property type="entry name" value="PORPHOBILINOGEN DEAMINASE"/>
    <property type="match status" value="1"/>
</dbReference>
<dbReference type="AlphaFoldDB" id="I4C6T6"/>
<evidence type="ECO:0000256" key="8">
    <source>
        <dbReference type="HAMAP-Rule" id="MF_00260"/>
    </source>
</evidence>
<dbReference type="STRING" id="706587.Desti_2597"/>
<dbReference type="RefSeq" id="WP_014810419.1">
    <property type="nucleotide sequence ID" value="NC_018025.1"/>
</dbReference>
<dbReference type="KEGG" id="dti:Desti_2597"/>
<dbReference type="PATRIC" id="fig|706587.4.peg.2973"/>
<keyword evidence="6 8" id="KW-0627">Porphyrin biosynthesis</keyword>
<comment type="miscellaneous">
    <text evidence="8">The porphobilinogen subunits are added to the dipyrromethane group.</text>
</comment>
<feature type="modified residue" description="S-(dipyrrolylmethanemethyl)cysteine" evidence="8">
    <location>
        <position position="241"/>
    </location>
</feature>
<dbReference type="HAMAP" id="MF_00260">
    <property type="entry name" value="Porphobil_deam"/>
    <property type="match status" value="1"/>
</dbReference>